<sequence length="78" mass="8375">MSWFTNLFTPSKNTRNSRTAISSTHEAFSLPTSSPRHPNDAFHPGSPSTPDPMSAASPSTYSYPPQSPTGAYDYVPAA</sequence>
<name>A0A2R6PN74_9APHY</name>
<gene>
    <name evidence="2" type="ORF">PHLCEN_2v4483</name>
</gene>
<dbReference type="AlphaFoldDB" id="A0A2R6PN74"/>
<feature type="compositionally biased region" description="Polar residues" evidence="1">
    <location>
        <begin position="1"/>
        <end position="36"/>
    </location>
</feature>
<evidence type="ECO:0000256" key="1">
    <source>
        <dbReference type="SAM" id="MobiDB-lite"/>
    </source>
</evidence>
<feature type="compositionally biased region" description="Low complexity" evidence="1">
    <location>
        <begin position="52"/>
        <end position="64"/>
    </location>
</feature>
<dbReference type="STRING" id="98765.A0A2R6PN74"/>
<accession>A0A2R6PN74</accession>
<comment type="caution">
    <text evidence="2">The sequence shown here is derived from an EMBL/GenBank/DDBJ whole genome shotgun (WGS) entry which is preliminary data.</text>
</comment>
<evidence type="ECO:0000313" key="3">
    <source>
        <dbReference type="Proteomes" id="UP000186601"/>
    </source>
</evidence>
<evidence type="ECO:0000313" key="2">
    <source>
        <dbReference type="EMBL" id="PSR94055.1"/>
    </source>
</evidence>
<organism evidence="2 3">
    <name type="scientific">Hermanssonia centrifuga</name>
    <dbReference type="NCBI Taxonomy" id="98765"/>
    <lineage>
        <taxon>Eukaryota</taxon>
        <taxon>Fungi</taxon>
        <taxon>Dikarya</taxon>
        <taxon>Basidiomycota</taxon>
        <taxon>Agaricomycotina</taxon>
        <taxon>Agaricomycetes</taxon>
        <taxon>Polyporales</taxon>
        <taxon>Meruliaceae</taxon>
        <taxon>Hermanssonia</taxon>
    </lineage>
</organism>
<feature type="region of interest" description="Disordered" evidence="1">
    <location>
        <begin position="1"/>
        <end position="78"/>
    </location>
</feature>
<proteinExistence type="predicted"/>
<protein>
    <submittedName>
        <fullName evidence="2">Uncharacterized protein</fullName>
    </submittedName>
</protein>
<reference evidence="2 3" key="1">
    <citation type="submission" date="2018-02" db="EMBL/GenBank/DDBJ databases">
        <title>Genome sequence of the basidiomycete white-rot fungus Phlebia centrifuga.</title>
        <authorList>
            <person name="Granchi Z."/>
            <person name="Peng M."/>
            <person name="de Vries R.P."/>
            <person name="Hilden K."/>
            <person name="Makela M.R."/>
            <person name="Grigoriev I."/>
            <person name="Riley R."/>
        </authorList>
    </citation>
    <scope>NUCLEOTIDE SEQUENCE [LARGE SCALE GENOMIC DNA]</scope>
    <source>
        <strain evidence="2 3">FBCC195</strain>
    </source>
</reference>
<dbReference type="EMBL" id="MLYV02000463">
    <property type="protein sequence ID" value="PSR94055.1"/>
    <property type="molecule type" value="Genomic_DNA"/>
</dbReference>
<keyword evidence="3" id="KW-1185">Reference proteome</keyword>
<dbReference type="Proteomes" id="UP000186601">
    <property type="component" value="Unassembled WGS sequence"/>
</dbReference>